<dbReference type="PANTHER" id="PTHR47618">
    <property type="entry name" value="BIFUNCTIONAL OLIGORIBONUCLEASE AND PAP PHOSPHATASE NRNA"/>
    <property type="match status" value="1"/>
</dbReference>
<dbReference type="InterPro" id="IPR001667">
    <property type="entry name" value="DDH_dom"/>
</dbReference>
<protein>
    <submittedName>
        <fullName evidence="3">Bifunctional oligoribonuclease/PAP phosphatase NrnA</fullName>
    </submittedName>
</protein>
<organism evidence="3 4">
    <name type="scientific">Candidatus Odoribacter faecigallinarum</name>
    <dbReference type="NCBI Taxonomy" id="2838706"/>
    <lineage>
        <taxon>Bacteria</taxon>
        <taxon>Pseudomonadati</taxon>
        <taxon>Bacteroidota</taxon>
        <taxon>Bacteroidia</taxon>
        <taxon>Bacteroidales</taxon>
        <taxon>Odoribacteraceae</taxon>
        <taxon>Odoribacter</taxon>
    </lineage>
</organism>
<dbReference type="GO" id="GO:0003676">
    <property type="term" value="F:nucleic acid binding"/>
    <property type="evidence" value="ECO:0007669"/>
    <property type="project" value="InterPro"/>
</dbReference>
<dbReference type="EMBL" id="DXFT01000046">
    <property type="protein sequence ID" value="HIX02942.1"/>
    <property type="molecule type" value="Genomic_DNA"/>
</dbReference>
<feature type="domain" description="DHHA1" evidence="2">
    <location>
        <begin position="251"/>
        <end position="325"/>
    </location>
</feature>
<proteinExistence type="predicted"/>
<gene>
    <name evidence="3" type="ORF">H9863_02345</name>
</gene>
<dbReference type="SUPFAM" id="SSF64182">
    <property type="entry name" value="DHH phosphoesterases"/>
    <property type="match status" value="1"/>
</dbReference>
<dbReference type="InterPro" id="IPR003156">
    <property type="entry name" value="DHHA1_dom"/>
</dbReference>
<evidence type="ECO:0000313" key="4">
    <source>
        <dbReference type="Proteomes" id="UP000824202"/>
    </source>
</evidence>
<accession>A0A9D1UYW7</accession>
<feature type="domain" description="DDH" evidence="1">
    <location>
        <begin position="22"/>
        <end position="172"/>
    </location>
</feature>
<dbReference type="InterPro" id="IPR038763">
    <property type="entry name" value="DHH_sf"/>
</dbReference>
<dbReference type="Pfam" id="PF02272">
    <property type="entry name" value="DHHA1"/>
    <property type="match status" value="1"/>
</dbReference>
<dbReference type="AlphaFoldDB" id="A0A9D1UYW7"/>
<name>A0A9D1UYW7_9BACT</name>
<comment type="caution">
    <text evidence="3">The sequence shown here is derived from an EMBL/GenBank/DDBJ whole genome shotgun (WGS) entry which is preliminary data.</text>
</comment>
<sequence length="345" mass="39341">MKNIKDCIEELRFKLAGGLVKNVVIIPHISPDGDAAGSCSALAEVMQQVCLQWHILTCDYMPEYLRFLKHIPKLISYQDKPEECKRLIAEADIIFMLDHNTVKREGDLEPWVMEAKASRVIIDHHLEPDEEDIVISDTSVSSTCELLYSVITQIWGRDIINEDIANSLYAGINTDTGGLNHNSSRPETYRLIAELLEQGLDKEYVHEHIYQMNRLSRLRLIGNTLLNKLRVNEEYGVAIMPVTKEELERYRYRDGDLEGLVNIPLTIRNVVVSVLITERKERIKLSFRSKGKVPVNEWAKKWFNGGGHLNAAGGQMESPLEDVVCKLKETIPLFFEDVAVAEKKK</sequence>
<dbReference type="InterPro" id="IPR051319">
    <property type="entry name" value="Oligoribo/pAp-PDE_c-di-AMP_PDE"/>
</dbReference>
<evidence type="ECO:0000313" key="3">
    <source>
        <dbReference type="EMBL" id="HIX02942.1"/>
    </source>
</evidence>
<evidence type="ECO:0000259" key="1">
    <source>
        <dbReference type="Pfam" id="PF01368"/>
    </source>
</evidence>
<reference evidence="3" key="2">
    <citation type="submission" date="2021-04" db="EMBL/GenBank/DDBJ databases">
        <authorList>
            <person name="Gilroy R."/>
        </authorList>
    </citation>
    <scope>NUCLEOTIDE SEQUENCE</scope>
    <source>
        <strain evidence="3">23274</strain>
    </source>
</reference>
<dbReference type="Proteomes" id="UP000824202">
    <property type="component" value="Unassembled WGS sequence"/>
</dbReference>
<evidence type="ECO:0000259" key="2">
    <source>
        <dbReference type="Pfam" id="PF02272"/>
    </source>
</evidence>
<dbReference type="Gene3D" id="3.10.310.30">
    <property type="match status" value="1"/>
</dbReference>
<dbReference type="PANTHER" id="PTHR47618:SF1">
    <property type="entry name" value="BIFUNCTIONAL OLIGORIBONUCLEASE AND PAP PHOSPHATASE NRNA"/>
    <property type="match status" value="1"/>
</dbReference>
<dbReference type="Gene3D" id="3.90.1640.10">
    <property type="entry name" value="inorganic pyrophosphatase (n-terminal core)"/>
    <property type="match status" value="1"/>
</dbReference>
<dbReference type="Pfam" id="PF01368">
    <property type="entry name" value="DHH"/>
    <property type="match status" value="1"/>
</dbReference>
<reference evidence="3" key="1">
    <citation type="journal article" date="2021" name="PeerJ">
        <title>Extensive microbial diversity within the chicken gut microbiome revealed by metagenomics and culture.</title>
        <authorList>
            <person name="Gilroy R."/>
            <person name="Ravi A."/>
            <person name="Getino M."/>
            <person name="Pursley I."/>
            <person name="Horton D.L."/>
            <person name="Alikhan N.F."/>
            <person name="Baker D."/>
            <person name="Gharbi K."/>
            <person name="Hall N."/>
            <person name="Watson M."/>
            <person name="Adriaenssens E.M."/>
            <person name="Foster-Nyarko E."/>
            <person name="Jarju S."/>
            <person name="Secka A."/>
            <person name="Antonio M."/>
            <person name="Oren A."/>
            <person name="Chaudhuri R.R."/>
            <person name="La Ragione R."/>
            <person name="Hildebrand F."/>
            <person name="Pallen M.J."/>
        </authorList>
    </citation>
    <scope>NUCLEOTIDE SEQUENCE</scope>
    <source>
        <strain evidence="3">23274</strain>
    </source>
</reference>